<dbReference type="CDD" id="cd01948">
    <property type="entry name" value="EAL"/>
    <property type="match status" value="1"/>
</dbReference>
<reference evidence="12 13" key="1">
    <citation type="submission" date="2023-11" db="EMBL/GenBank/DDBJ databases">
        <title>Plant-associative lifestyle of Vibrio porteresiae and its evolutionary dynamics.</title>
        <authorList>
            <person name="Rameshkumar N."/>
            <person name="Kirti K."/>
        </authorList>
    </citation>
    <scope>NUCLEOTIDE SEQUENCE [LARGE SCALE GENOMIC DNA]</scope>
    <source>
        <strain evidence="12 13">MSSRF30</strain>
    </source>
</reference>
<comment type="catalytic activity">
    <reaction evidence="9">
        <text>3',3'-c-di-GMP + H2O = 5'-phosphoguanylyl(3'-&gt;5')guanosine + H(+)</text>
        <dbReference type="Rhea" id="RHEA:24902"/>
        <dbReference type="ChEBI" id="CHEBI:15377"/>
        <dbReference type="ChEBI" id="CHEBI:15378"/>
        <dbReference type="ChEBI" id="CHEBI:58754"/>
        <dbReference type="ChEBI" id="CHEBI:58805"/>
        <dbReference type="EC" id="3.1.4.52"/>
    </reaction>
</comment>
<evidence type="ECO:0000313" key="12">
    <source>
        <dbReference type="EMBL" id="WPC72496.1"/>
    </source>
</evidence>
<proteinExistence type="predicted"/>
<name>A0ABZ0QAA5_9VIBR</name>
<evidence type="ECO:0000256" key="2">
    <source>
        <dbReference type="ARBA" id="ARBA00012282"/>
    </source>
</evidence>
<dbReference type="PROSITE" id="PS50883">
    <property type="entry name" value="EAL"/>
    <property type="match status" value="1"/>
</dbReference>
<evidence type="ECO:0000256" key="4">
    <source>
        <dbReference type="ARBA" id="ARBA00022636"/>
    </source>
</evidence>
<accession>A0ABZ0QAA5</accession>
<keyword evidence="6" id="KW-0378">Hydrolase</keyword>
<dbReference type="PANTHER" id="PTHR33121:SF79">
    <property type="entry name" value="CYCLIC DI-GMP PHOSPHODIESTERASE PDED-RELATED"/>
    <property type="match status" value="1"/>
</dbReference>
<evidence type="ECO:0000256" key="7">
    <source>
        <dbReference type="ARBA" id="ARBA00022989"/>
    </source>
</evidence>
<keyword evidence="7 10" id="KW-1133">Transmembrane helix</keyword>
<evidence type="ECO:0000256" key="8">
    <source>
        <dbReference type="ARBA" id="ARBA00023136"/>
    </source>
</evidence>
<evidence type="ECO:0000259" key="11">
    <source>
        <dbReference type="PROSITE" id="PS50883"/>
    </source>
</evidence>
<sequence length="505" mass="57827">MRIKTITVRHKIVKRLLMLYLLPIPFLLLLGYFEAVSSIQNQLVTIAQQRVSNIDTFIGNIHKTNQSLLNNPIYCDELHQQFLFDSTIRELFYVENGELLCSSKQGPMAVDVKRLLHNGQMRTIELLVDLLSRPDITTLLVEDAQPGNPDRGILTFVSNEYLLEKLPFHTDDRLDAVTLTIRDRTLPVNAQMTHSHYSIVYASQQYGYTLTLAPSWRFVGQNLTLYLFSALLLSLVLSSLVLLTSLWLRHRHDLLEELKRGLRKHELFLVYQPIVSSDDTALHGFEALIRWFNPKHGFISPEHFVKVAEHSGIITRLTEYVLEQAWEDWKGMPEQESLHLSINVPPSYLEQAENIQFLKRFADKFAQKGIQLVAEITERQLLEHEGQKVLSELRQAKIHVAIDDFGIGRTALSVLQNIEFDYLKIDKCFIDTIGIDSGSTPVLNSIIDLGHRLDVAMIAEGVETQQQSDYLQKLDVGYQQGYLHSRPMDIGSVTEHLQKVSMQDS</sequence>
<dbReference type="SMART" id="SM00052">
    <property type="entry name" value="EAL"/>
    <property type="match status" value="1"/>
</dbReference>
<evidence type="ECO:0000313" key="13">
    <source>
        <dbReference type="Proteomes" id="UP001304071"/>
    </source>
</evidence>
<evidence type="ECO:0000256" key="9">
    <source>
        <dbReference type="ARBA" id="ARBA00034290"/>
    </source>
</evidence>
<dbReference type="InterPro" id="IPR024744">
    <property type="entry name" value="CSS-motif_dom"/>
</dbReference>
<dbReference type="Pfam" id="PF12792">
    <property type="entry name" value="CSS-motif"/>
    <property type="match status" value="1"/>
</dbReference>
<gene>
    <name evidence="12" type="ORF">R8Z52_10135</name>
</gene>
<dbReference type="PANTHER" id="PTHR33121">
    <property type="entry name" value="CYCLIC DI-GMP PHOSPHODIESTERASE PDEF"/>
    <property type="match status" value="1"/>
</dbReference>
<feature type="transmembrane region" description="Helical" evidence="10">
    <location>
        <begin position="12"/>
        <end position="33"/>
    </location>
</feature>
<organism evidence="12 13">
    <name type="scientific">Vibrio porteresiae DSM 19223</name>
    <dbReference type="NCBI Taxonomy" id="1123496"/>
    <lineage>
        <taxon>Bacteria</taxon>
        <taxon>Pseudomonadati</taxon>
        <taxon>Pseudomonadota</taxon>
        <taxon>Gammaproteobacteria</taxon>
        <taxon>Vibrionales</taxon>
        <taxon>Vibrionaceae</taxon>
        <taxon>Vibrio</taxon>
    </lineage>
</organism>
<dbReference type="Pfam" id="PF00563">
    <property type="entry name" value="EAL"/>
    <property type="match status" value="1"/>
</dbReference>
<dbReference type="InterPro" id="IPR035919">
    <property type="entry name" value="EAL_sf"/>
</dbReference>
<dbReference type="RefSeq" id="WP_315972747.1">
    <property type="nucleotide sequence ID" value="NZ_AP024895.1"/>
</dbReference>
<dbReference type="SUPFAM" id="SSF141868">
    <property type="entry name" value="EAL domain-like"/>
    <property type="match status" value="1"/>
</dbReference>
<feature type="domain" description="EAL" evidence="11">
    <location>
        <begin position="251"/>
        <end position="501"/>
    </location>
</feature>
<evidence type="ECO:0000256" key="1">
    <source>
        <dbReference type="ARBA" id="ARBA00004651"/>
    </source>
</evidence>
<keyword evidence="8 10" id="KW-0472">Membrane</keyword>
<evidence type="ECO:0000256" key="6">
    <source>
        <dbReference type="ARBA" id="ARBA00022801"/>
    </source>
</evidence>
<evidence type="ECO:0000256" key="5">
    <source>
        <dbReference type="ARBA" id="ARBA00022692"/>
    </source>
</evidence>
<feature type="transmembrane region" description="Helical" evidence="10">
    <location>
        <begin position="225"/>
        <end position="248"/>
    </location>
</feature>
<evidence type="ECO:0000256" key="3">
    <source>
        <dbReference type="ARBA" id="ARBA00022475"/>
    </source>
</evidence>
<dbReference type="EC" id="3.1.4.52" evidence="2"/>
<evidence type="ECO:0000256" key="10">
    <source>
        <dbReference type="SAM" id="Phobius"/>
    </source>
</evidence>
<dbReference type="InterPro" id="IPR001633">
    <property type="entry name" value="EAL_dom"/>
</dbReference>
<dbReference type="EMBL" id="CP138203">
    <property type="protein sequence ID" value="WPC72496.1"/>
    <property type="molecule type" value="Genomic_DNA"/>
</dbReference>
<dbReference type="Gene3D" id="3.20.20.450">
    <property type="entry name" value="EAL domain"/>
    <property type="match status" value="1"/>
</dbReference>
<dbReference type="InterPro" id="IPR050706">
    <property type="entry name" value="Cyclic-di-GMP_PDE-like"/>
</dbReference>
<keyword evidence="3" id="KW-1003">Cell membrane</keyword>
<dbReference type="Proteomes" id="UP001304071">
    <property type="component" value="Chromosome 1"/>
</dbReference>
<keyword evidence="13" id="KW-1185">Reference proteome</keyword>
<keyword evidence="4" id="KW-0973">c-di-GMP</keyword>
<protein>
    <recommendedName>
        <fullName evidence="2">cyclic-guanylate-specific phosphodiesterase</fullName>
        <ecNumber evidence="2">3.1.4.52</ecNumber>
    </recommendedName>
</protein>
<comment type="subcellular location">
    <subcellularLocation>
        <location evidence="1">Cell membrane</location>
        <topology evidence="1">Multi-pass membrane protein</topology>
    </subcellularLocation>
</comment>
<keyword evidence="5 10" id="KW-0812">Transmembrane</keyword>